<organism evidence="2 3">
    <name type="scientific">Salinisphaera dokdonensis CL-ES53</name>
    <dbReference type="NCBI Taxonomy" id="1304272"/>
    <lineage>
        <taxon>Bacteria</taxon>
        <taxon>Pseudomonadati</taxon>
        <taxon>Pseudomonadota</taxon>
        <taxon>Gammaproteobacteria</taxon>
        <taxon>Salinisphaerales</taxon>
        <taxon>Salinisphaeraceae</taxon>
        <taxon>Salinisphaera</taxon>
    </lineage>
</organism>
<proteinExistence type="predicted"/>
<feature type="region of interest" description="Disordered" evidence="1">
    <location>
        <begin position="171"/>
        <end position="199"/>
    </location>
</feature>
<protein>
    <submittedName>
        <fullName evidence="2">Uncharacterized protein</fullName>
    </submittedName>
</protein>
<keyword evidence="3" id="KW-1185">Reference proteome</keyword>
<accession>A0ABV2AYZ7</accession>
<evidence type="ECO:0000313" key="3">
    <source>
        <dbReference type="Proteomes" id="UP001460888"/>
    </source>
</evidence>
<feature type="compositionally biased region" description="Basic and acidic residues" evidence="1">
    <location>
        <begin position="175"/>
        <end position="191"/>
    </location>
</feature>
<dbReference type="RefSeq" id="WP_353110240.1">
    <property type="nucleotide sequence ID" value="NZ_APND01000002.1"/>
</dbReference>
<name>A0ABV2AYZ7_9GAMM</name>
<evidence type="ECO:0000256" key="1">
    <source>
        <dbReference type="SAM" id="MobiDB-lite"/>
    </source>
</evidence>
<gene>
    <name evidence="2" type="ORF">SADO_06362</name>
</gene>
<sequence length="199" mass="21945">MPNISQQTSLPLPVPRSRRYEIVQPEPGRVTRHPAYDAFDQNWLAVGAWPPLPLASHLGDAGIEFAIGPLPIAVVAGSRYRIISGLRTWISARHARVLIPVVVVRGVSAAQCRAAAAWDIARAMGIQRGSDSACHAIKACTQLRRDHPELASLIPRKNLLCEWYGLTPEQVRPAQPEERRESLDPETRRMDLGVADDDA</sequence>
<evidence type="ECO:0000313" key="2">
    <source>
        <dbReference type="EMBL" id="MES1928855.1"/>
    </source>
</evidence>
<comment type="caution">
    <text evidence="2">The sequence shown here is derived from an EMBL/GenBank/DDBJ whole genome shotgun (WGS) entry which is preliminary data.</text>
</comment>
<dbReference type="EMBL" id="APND01000002">
    <property type="protein sequence ID" value="MES1928855.1"/>
    <property type="molecule type" value="Genomic_DNA"/>
</dbReference>
<dbReference type="Proteomes" id="UP001460888">
    <property type="component" value="Unassembled WGS sequence"/>
</dbReference>
<reference evidence="2 3" key="1">
    <citation type="submission" date="2013-03" db="EMBL/GenBank/DDBJ databases">
        <title>Salinisphaera dokdonensis CL-ES53 Genome Sequencing.</title>
        <authorList>
            <person name="Li C."/>
            <person name="Lai Q."/>
            <person name="Shao Z."/>
        </authorList>
    </citation>
    <scope>NUCLEOTIDE SEQUENCE [LARGE SCALE GENOMIC DNA]</scope>
    <source>
        <strain evidence="2 3">CL-ES53</strain>
    </source>
</reference>